<feature type="compositionally biased region" description="Basic and acidic residues" evidence="12">
    <location>
        <begin position="284"/>
        <end position="296"/>
    </location>
</feature>
<comment type="subunit">
    <text evidence="10">During assembly of the complex, component of the small nucleolar ribonucleoprotein particles containing H/ACA-type snoRNAs (H/ACA snoRNPs) which contains CBF5, NAF1, NHP2 and NOP10 proteins. Interacts with SHQ1. Interacts directly with CBF5. Interacts with hyperphosphorylated C-terminal domain (CTD) of RNA polymerase II large subunit (RPB1).</text>
</comment>
<dbReference type="InterPro" id="IPR009000">
    <property type="entry name" value="Transl_B-barrel_sf"/>
</dbReference>
<evidence type="ECO:0000256" key="7">
    <source>
        <dbReference type="ARBA" id="ARBA00022884"/>
    </source>
</evidence>
<feature type="compositionally biased region" description="Acidic residues" evidence="12">
    <location>
        <begin position="325"/>
        <end position="339"/>
    </location>
</feature>
<evidence type="ECO:0000256" key="10">
    <source>
        <dbReference type="ARBA" id="ARBA00065983"/>
    </source>
</evidence>
<dbReference type="InterPro" id="IPR040309">
    <property type="entry name" value="Naf1"/>
</dbReference>
<dbReference type="Gene3D" id="2.40.10.230">
    <property type="entry name" value="Probable tRNA pseudouridine synthase domain"/>
    <property type="match status" value="1"/>
</dbReference>
<feature type="compositionally biased region" description="Low complexity" evidence="12">
    <location>
        <begin position="524"/>
        <end position="540"/>
    </location>
</feature>
<feature type="region of interest" description="Disordered" evidence="12">
    <location>
        <begin position="469"/>
        <end position="675"/>
    </location>
</feature>
<feature type="compositionally biased region" description="Acidic residues" evidence="12">
    <location>
        <begin position="476"/>
        <end position="487"/>
    </location>
</feature>
<dbReference type="GO" id="GO:0006364">
    <property type="term" value="P:rRNA processing"/>
    <property type="evidence" value="ECO:0007669"/>
    <property type="project" value="UniProtKB-KW"/>
</dbReference>
<evidence type="ECO:0000256" key="11">
    <source>
        <dbReference type="ARBA" id="ARBA00076743"/>
    </source>
</evidence>
<feature type="compositionally biased region" description="Low complexity" evidence="12">
    <location>
        <begin position="695"/>
        <end position="726"/>
    </location>
</feature>
<comment type="subcellular location">
    <subcellularLocation>
        <location evidence="1">Nucleus</location>
    </subcellularLocation>
</comment>
<feature type="compositionally biased region" description="Low complexity" evidence="12">
    <location>
        <begin position="623"/>
        <end position="675"/>
    </location>
</feature>
<organism evidence="13 14">
    <name type="scientific">Geotrichum candidum</name>
    <name type="common">Oospora lactis</name>
    <name type="synonym">Dipodascus geotrichum</name>
    <dbReference type="NCBI Taxonomy" id="1173061"/>
    <lineage>
        <taxon>Eukaryota</taxon>
        <taxon>Fungi</taxon>
        <taxon>Dikarya</taxon>
        <taxon>Ascomycota</taxon>
        <taxon>Saccharomycotina</taxon>
        <taxon>Dipodascomycetes</taxon>
        <taxon>Dipodascales</taxon>
        <taxon>Dipodascaceae</taxon>
        <taxon>Geotrichum</taxon>
    </lineage>
</organism>
<dbReference type="EMBL" id="CCBN010000001">
    <property type="protein sequence ID" value="CDO51435.1"/>
    <property type="molecule type" value="Genomic_DNA"/>
</dbReference>
<sequence>MSNVPLNVNDSPVSAPPTDNVNTFSGDPAALPGLDLLEPEHASVLNETNDVPTGLPIQGDVKNDLATSLQSEAQSMTMPDTDTVMINAPVSNTQEMVDIEGQIFELDNIKDNSVAVHQQQKDDIIMDVQTESAHTIVEQPTSTDSINPTEQQPELNQTVVSSEEVAVASILAQPTDELAQSEEPTMAVISEKNEEQHTAILTESTEILPEEPVTVTDSKKTDEEPVTVTDSTKMEQEVVADQEQQPSIPSKEDSEISGLDAIDRALNNEPMHYSSDEEITTGKPEADAANDNKSDSESSDSSSSSSDSDSDSDEEENPRKRGNNELEDEELSDDNDDTSEGPVKSAHEILDEPAPKLPDNLKITPQTQLEHVGEIFRVTGKTVVIKASVSGEFRVLDEHSVFCTSDRVPFGVLYETFGRVQAPFYSVKFESEEEAAAFKPRCGEKVFYVVSASKFLFTDRIKAVKGSDASNFHDEEVPEEEQEFSDDEKERVAGSMKKTKKKKKKTKHDDTDRVKNTESTGDTPAPASGNPSTGSSNSNNRVARPSRGKPARGRGGLQSHPYQPHTNNNGNNNNGFNHPMNYQNSYNNQPYNNHSGGSNFGPQMNQQYNMGFNPAVPGMPYYNPQNNMFNHQQQQQYNPQQPYFNNQHQPQQQQHQQQQHQQQQQQHQQQQQQQQFYNPLQQHQFQMMQQIMMNFNNNPAGGQAPAPPMAQNQQRSPHFPHQQQQPQQPPQGPPGRQAPPRSYDTDLNYGGGSK</sequence>
<keyword evidence="8" id="KW-0539">Nucleus</keyword>
<keyword evidence="4" id="KW-0690">Ribosome biogenesis</keyword>
<feature type="region of interest" description="Disordered" evidence="12">
    <location>
        <begin position="1"/>
        <end position="27"/>
    </location>
</feature>
<dbReference type="SUPFAM" id="SSF50447">
    <property type="entry name" value="Translation proteins"/>
    <property type="match status" value="1"/>
</dbReference>
<dbReference type="PANTHER" id="PTHR31633:SF1">
    <property type="entry name" value="H_ACA RIBONUCLEOPROTEIN COMPLEX NON-CORE SUBUNIT NAF1"/>
    <property type="match status" value="1"/>
</dbReference>
<proteinExistence type="inferred from homology"/>
<feature type="compositionally biased region" description="Basic and acidic residues" evidence="12">
    <location>
        <begin position="345"/>
        <end position="354"/>
    </location>
</feature>
<evidence type="ECO:0000256" key="9">
    <source>
        <dbReference type="ARBA" id="ARBA00054735"/>
    </source>
</evidence>
<evidence type="ECO:0000256" key="4">
    <source>
        <dbReference type="ARBA" id="ARBA00022517"/>
    </source>
</evidence>
<dbReference type="InterPro" id="IPR038664">
    <property type="entry name" value="Gar1/Naf1_Cbf5-bd_sf"/>
</dbReference>
<keyword evidence="6" id="KW-0597">Phosphoprotein</keyword>
<dbReference type="GO" id="GO:0005732">
    <property type="term" value="C:sno(s)RNA-containing ribonucleoprotein complex"/>
    <property type="evidence" value="ECO:0007669"/>
    <property type="project" value="InterPro"/>
</dbReference>
<dbReference type="FunFam" id="2.40.10.230:FF:000002">
    <property type="entry name" value="H/ACA ribonucleoprotein complex non-core subunit NAF1"/>
    <property type="match status" value="1"/>
</dbReference>
<gene>
    <name evidence="13" type="ORF">BN980_GECA01s06192g</name>
</gene>
<dbReference type="GO" id="GO:0003723">
    <property type="term" value="F:RNA binding"/>
    <property type="evidence" value="ECO:0007669"/>
    <property type="project" value="UniProtKB-KW"/>
</dbReference>
<evidence type="ECO:0000313" key="13">
    <source>
        <dbReference type="EMBL" id="CDO51435.1"/>
    </source>
</evidence>
<feature type="compositionally biased region" description="Basic residues" evidence="12">
    <location>
        <begin position="497"/>
        <end position="506"/>
    </location>
</feature>
<feature type="compositionally biased region" description="Basic and acidic residues" evidence="12">
    <location>
        <begin position="507"/>
        <end position="516"/>
    </location>
</feature>
<dbReference type="GO" id="GO:0001522">
    <property type="term" value="P:pseudouridine synthesis"/>
    <property type="evidence" value="ECO:0007669"/>
    <property type="project" value="InterPro"/>
</dbReference>
<feature type="compositionally biased region" description="Polar residues" evidence="12">
    <location>
        <begin position="594"/>
        <end position="610"/>
    </location>
</feature>
<dbReference type="PANTHER" id="PTHR31633">
    <property type="entry name" value="H/ACA RIBONUCLEOPROTEIN COMPLEX NON-CORE SUBUNIT NAF1"/>
    <property type="match status" value="1"/>
</dbReference>
<feature type="compositionally biased region" description="Polar residues" evidence="12">
    <location>
        <begin position="1"/>
        <end position="25"/>
    </location>
</feature>
<accession>A0A0J9X2W9</accession>
<keyword evidence="7" id="KW-0694">RNA-binding</keyword>
<feature type="region of interest" description="Disordered" evidence="12">
    <location>
        <begin position="212"/>
        <end position="359"/>
    </location>
</feature>
<comment type="caution">
    <text evidence="13">The sequence shown here is derived from an EMBL/GenBank/DDBJ whole genome shotgun (WGS) entry which is preliminary data.</text>
</comment>
<feature type="compositionally biased region" description="Pro residues" evidence="12">
    <location>
        <begin position="727"/>
        <end position="737"/>
    </location>
</feature>
<dbReference type="GO" id="GO:0005634">
    <property type="term" value="C:nucleus"/>
    <property type="evidence" value="ECO:0007669"/>
    <property type="project" value="UniProtKB-SubCell"/>
</dbReference>
<evidence type="ECO:0000256" key="1">
    <source>
        <dbReference type="ARBA" id="ARBA00004123"/>
    </source>
</evidence>
<evidence type="ECO:0000313" key="14">
    <source>
        <dbReference type="Proteomes" id="UP000242525"/>
    </source>
</evidence>
<feature type="region of interest" description="Disordered" evidence="12">
    <location>
        <begin position="695"/>
        <end position="754"/>
    </location>
</feature>
<dbReference type="STRING" id="1173061.A0A0J9X2W9"/>
<protein>
    <recommendedName>
        <fullName evidence="3">H/ACA ribonucleoprotein complex non-core subunit NAF1</fullName>
    </recommendedName>
    <alternativeName>
        <fullName evidence="11">Nuclear assembly factor 1</fullName>
    </alternativeName>
</protein>
<reference evidence="13" key="1">
    <citation type="submission" date="2014-03" db="EMBL/GenBank/DDBJ databases">
        <authorList>
            <person name="Casaregola S."/>
        </authorList>
    </citation>
    <scope>NUCLEOTIDE SEQUENCE [LARGE SCALE GENOMIC DNA]</scope>
    <source>
        <strain evidence="13">CLIB 918</strain>
    </source>
</reference>
<evidence type="ECO:0000256" key="12">
    <source>
        <dbReference type="SAM" id="MobiDB-lite"/>
    </source>
</evidence>
<comment type="similarity">
    <text evidence="2">Belongs to the NAF1 family.</text>
</comment>
<keyword evidence="14" id="KW-1185">Reference proteome</keyword>
<evidence type="ECO:0000256" key="3">
    <source>
        <dbReference type="ARBA" id="ARBA00021438"/>
    </source>
</evidence>
<dbReference type="AlphaFoldDB" id="A0A0J9X2W9"/>
<keyword evidence="5" id="KW-0698">rRNA processing</keyword>
<dbReference type="InterPro" id="IPR007504">
    <property type="entry name" value="H/ACA_rnp_Gar1/Naf1"/>
</dbReference>
<feature type="compositionally biased region" description="Low complexity" evidence="12">
    <location>
        <begin position="567"/>
        <end position="593"/>
    </location>
</feature>
<dbReference type="OrthoDB" id="21550at2759"/>
<evidence type="ECO:0000256" key="8">
    <source>
        <dbReference type="ARBA" id="ARBA00023242"/>
    </source>
</evidence>
<evidence type="ECO:0000256" key="6">
    <source>
        <dbReference type="ARBA" id="ARBA00022553"/>
    </source>
</evidence>
<dbReference type="Pfam" id="PF04410">
    <property type="entry name" value="Gar1"/>
    <property type="match status" value="1"/>
</dbReference>
<name>A0A0J9X2W9_GEOCN</name>
<evidence type="ECO:0000256" key="5">
    <source>
        <dbReference type="ARBA" id="ARBA00022552"/>
    </source>
</evidence>
<dbReference type="Proteomes" id="UP000242525">
    <property type="component" value="Unassembled WGS sequence"/>
</dbReference>
<dbReference type="GO" id="GO:0000493">
    <property type="term" value="P:box H/ACA snoRNP assembly"/>
    <property type="evidence" value="ECO:0007669"/>
    <property type="project" value="InterPro"/>
</dbReference>
<evidence type="ECO:0000256" key="2">
    <source>
        <dbReference type="ARBA" id="ARBA00009801"/>
    </source>
</evidence>
<comment type="function">
    <text evidence="9">RNA-binding protein required for the maturation of box H/ACA snoRNPs complex and ribosome biogenesis. During assembly of the H/ACA snoRNPs complex, it associates with the complex and disappears during maturation of the complex and is replaced by GAR1 to yield mature H/ACA snoRNPs complex. Acts as a competitive binder for CBF5 probably required to prevent non-cognate RNAs from being loaded during transport of the particle by inducing a non-productive conformation of CBF5.</text>
</comment>